<comment type="function">
    <text evidence="1">Involved in DNA recombination.</text>
</comment>
<proteinExistence type="inferred from homology"/>
<comment type="caution">
    <text evidence="6">The sequence shown here is derived from an EMBL/GenBank/DDBJ whole genome shotgun (WGS) entry which is preliminary data.</text>
</comment>
<dbReference type="PANTHER" id="PTHR30563:SF0">
    <property type="entry name" value="DNA RECOMBINATION PROTEIN RMUC"/>
    <property type="match status" value="1"/>
</dbReference>
<evidence type="ECO:0000256" key="2">
    <source>
        <dbReference type="ARBA" id="ARBA00009840"/>
    </source>
</evidence>
<dbReference type="GO" id="GO:0006310">
    <property type="term" value="P:DNA recombination"/>
    <property type="evidence" value="ECO:0007669"/>
    <property type="project" value="UniProtKB-KW"/>
</dbReference>
<reference evidence="6" key="1">
    <citation type="submission" date="2020-10" db="EMBL/GenBank/DDBJ databases">
        <title>Bacterium isolated from coastal waters sediment.</title>
        <authorList>
            <person name="Chen R.-J."/>
            <person name="Lu D.-C."/>
            <person name="Zhu K.-L."/>
            <person name="Du Z.-J."/>
        </authorList>
    </citation>
    <scope>NUCLEOTIDE SEQUENCE</scope>
    <source>
        <strain evidence="6">N1Y112</strain>
    </source>
</reference>
<evidence type="ECO:0000313" key="7">
    <source>
        <dbReference type="Proteomes" id="UP000640333"/>
    </source>
</evidence>
<feature type="coiled-coil region" evidence="5">
    <location>
        <begin position="14"/>
        <end position="146"/>
    </location>
</feature>
<keyword evidence="3 5" id="KW-0175">Coiled coil</keyword>
<sequence>MDAEVQLNAQAEQLAIQQVQVQEQEVAHARLEERLTTLGPLQNQNQQLNEELTLAREEVVIRSQDFAELETRLEERSAQLDLLRQNAKELAALAEKRQQDLSARNNAFAELKTRLDAERQAHADKLRTLEEARDQLKTEFQNLANKIFEEKSAKFSQTNQEGLGHILNPLRQQLGDFRKRVEDVYDREAKDRRSLYEQIGHLKQLNQQMSQDAVNLTNALKGESKTQGNWGEVILERVLEESGLRRGHEFETQVSLSESGKRYQPDVIVHLPDNKDVIVDAKVSLTAYERYCSTENDQQRQQFLREHLQSLRGHVRGLSDKAYQGLEGVRSLDFVLLFIPVEGAFMLALENDHGLFNDAFERNIMLVSPATLLVTLRTIHNIWRYEHQSQNAREIAKRGGELHDKFVGFVEAMDDIGRHIERTRQAYDTATNRLSKGRGNLVNQAAMLNQLGASGKKKLPESLLETAFESALETSIGLDKADAGEDAS</sequence>
<accession>A0A8J7F8L6</accession>
<keyword evidence="7" id="KW-1185">Reference proteome</keyword>
<evidence type="ECO:0000256" key="5">
    <source>
        <dbReference type="SAM" id="Coils"/>
    </source>
</evidence>
<evidence type="ECO:0000256" key="3">
    <source>
        <dbReference type="ARBA" id="ARBA00023054"/>
    </source>
</evidence>
<dbReference type="InterPro" id="IPR003798">
    <property type="entry name" value="DNA_recombination_RmuC"/>
</dbReference>
<gene>
    <name evidence="6" type="primary">rmuC</name>
    <name evidence="6" type="ORF">IOQ59_07655</name>
</gene>
<dbReference type="Proteomes" id="UP000640333">
    <property type="component" value="Unassembled WGS sequence"/>
</dbReference>
<dbReference type="EMBL" id="JADEYS010000006">
    <property type="protein sequence ID" value="MBE9397135.1"/>
    <property type="molecule type" value="Genomic_DNA"/>
</dbReference>
<protein>
    <submittedName>
        <fullName evidence="6">DNA recombination protein RmuC</fullName>
    </submittedName>
</protein>
<comment type="similarity">
    <text evidence="2">Belongs to the RmuC family.</text>
</comment>
<dbReference type="Pfam" id="PF02646">
    <property type="entry name" value="RmuC"/>
    <property type="match status" value="1"/>
</dbReference>
<name>A0A8J7F8L6_9GAMM</name>
<evidence type="ECO:0000256" key="1">
    <source>
        <dbReference type="ARBA" id="ARBA00003416"/>
    </source>
</evidence>
<evidence type="ECO:0000256" key="4">
    <source>
        <dbReference type="ARBA" id="ARBA00023172"/>
    </source>
</evidence>
<dbReference type="AlphaFoldDB" id="A0A8J7F8L6"/>
<dbReference type="PANTHER" id="PTHR30563">
    <property type="entry name" value="DNA RECOMBINATION PROTEIN RMUC"/>
    <property type="match status" value="1"/>
</dbReference>
<organism evidence="6 7">
    <name type="scientific">Pontibacterium sinense</name>
    <dbReference type="NCBI Taxonomy" id="2781979"/>
    <lineage>
        <taxon>Bacteria</taxon>
        <taxon>Pseudomonadati</taxon>
        <taxon>Pseudomonadota</taxon>
        <taxon>Gammaproteobacteria</taxon>
        <taxon>Oceanospirillales</taxon>
        <taxon>Oceanospirillaceae</taxon>
        <taxon>Pontibacterium</taxon>
    </lineage>
</organism>
<evidence type="ECO:0000313" key="6">
    <source>
        <dbReference type="EMBL" id="MBE9397135.1"/>
    </source>
</evidence>
<keyword evidence="4" id="KW-0233">DNA recombination</keyword>